<dbReference type="Proteomes" id="UP000741863">
    <property type="component" value="Unassembled WGS sequence"/>
</dbReference>
<evidence type="ECO:0000313" key="3">
    <source>
        <dbReference type="Proteomes" id="UP000741863"/>
    </source>
</evidence>
<dbReference type="SUPFAM" id="SSF55174">
    <property type="entry name" value="Alpha-L RNA-binding motif"/>
    <property type="match status" value="1"/>
</dbReference>
<dbReference type="NCBIfam" id="TIGR02988">
    <property type="entry name" value="YaaA_near_RecF"/>
    <property type="match status" value="1"/>
</dbReference>
<dbReference type="Pfam" id="PF13275">
    <property type="entry name" value="S4_2"/>
    <property type="match status" value="1"/>
</dbReference>
<evidence type="ECO:0000313" key="2">
    <source>
        <dbReference type="EMBL" id="MBM7634528.1"/>
    </source>
</evidence>
<keyword evidence="1" id="KW-0694">RNA-binding</keyword>
<evidence type="ECO:0000256" key="1">
    <source>
        <dbReference type="PROSITE-ProRule" id="PRU00182"/>
    </source>
</evidence>
<dbReference type="PROSITE" id="PS50889">
    <property type="entry name" value="S4"/>
    <property type="match status" value="1"/>
</dbReference>
<proteinExistence type="predicted"/>
<organism evidence="2 3">
    <name type="scientific">Geomicrobium sediminis</name>
    <dbReference type="NCBI Taxonomy" id="1347788"/>
    <lineage>
        <taxon>Bacteria</taxon>
        <taxon>Bacillati</taxon>
        <taxon>Bacillota</taxon>
        <taxon>Bacilli</taxon>
        <taxon>Bacillales</taxon>
        <taxon>Geomicrobium</taxon>
    </lineage>
</organism>
<keyword evidence="3" id="KW-1185">Reference proteome</keyword>
<name>A0ABS2PI70_9BACL</name>
<protein>
    <submittedName>
        <fullName evidence="2">S4 domain protein YaaA</fullName>
    </submittedName>
</protein>
<reference evidence="2 3" key="1">
    <citation type="submission" date="2021-01" db="EMBL/GenBank/DDBJ databases">
        <title>Genomic Encyclopedia of Type Strains, Phase IV (KMG-IV): sequencing the most valuable type-strain genomes for metagenomic binning, comparative biology and taxonomic classification.</title>
        <authorList>
            <person name="Goeker M."/>
        </authorList>
    </citation>
    <scope>NUCLEOTIDE SEQUENCE [LARGE SCALE GENOMIC DNA]</scope>
    <source>
        <strain evidence="2 3">DSM 25540</strain>
    </source>
</reference>
<gene>
    <name evidence="2" type="ORF">JOD17_003647</name>
</gene>
<accession>A0ABS2PI70</accession>
<dbReference type="RefSeq" id="WP_204699337.1">
    <property type="nucleotide sequence ID" value="NZ_JAFBEC010000013.1"/>
</dbReference>
<sequence length="76" mass="8545">MKEIVKISTEFITLGQLLKVTTIASTGGMVKMILAEYDVFVNGELESQRGKKLYDGDVIEVEEVGQFQIEHDHNTE</sequence>
<dbReference type="Gene3D" id="3.10.290.10">
    <property type="entry name" value="RNA-binding S4 domain"/>
    <property type="match status" value="1"/>
</dbReference>
<dbReference type="InterPro" id="IPR036986">
    <property type="entry name" value="S4_RNA-bd_sf"/>
</dbReference>
<dbReference type="EMBL" id="JAFBEC010000013">
    <property type="protein sequence ID" value="MBM7634528.1"/>
    <property type="molecule type" value="Genomic_DNA"/>
</dbReference>
<comment type="caution">
    <text evidence="2">The sequence shown here is derived from an EMBL/GenBank/DDBJ whole genome shotgun (WGS) entry which is preliminary data.</text>
</comment>
<dbReference type="InterPro" id="IPR014330">
    <property type="entry name" value="RNA-bd_S4-rel_YaaA"/>
</dbReference>